<dbReference type="PANTHER" id="PTHR11076">
    <property type="entry name" value="DNA REPAIR POLYMERASE UMUC / TRANSFERASE FAMILY MEMBER"/>
    <property type="match status" value="1"/>
</dbReference>
<dbReference type="Pfam" id="PF00817">
    <property type="entry name" value="IMS"/>
    <property type="match status" value="1"/>
</dbReference>
<dbReference type="GO" id="GO:0009432">
    <property type="term" value="P:SOS response"/>
    <property type="evidence" value="ECO:0007669"/>
    <property type="project" value="TreeGrafter"/>
</dbReference>
<accession>A0A7S7SKJ6</accession>
<dbReference type="GO" id="GO:0003684">
    <property type="term" value="F:damaged DNA binding"/>
    <property type="evidence" value="ECO:0007669"/>
    <property type="project" value="InterPro"/>
</dbReference>
<evidence type="ECO:0000313" key="20">
    <source>
        <dbReference type="Proteomes" id="UP000593892"/>
    </source>
</evidence>
<dbReference type="FunFam" id="3.40.1170.60:FF:000001">
    <property type="entry name" value="DNA polymerase IV"/>
    <property type="match status" value="1"/>
</dbReference>
<keyword evidence="8 16" id="KW-0235">DNA replication</keyword>
<proteinExistence type="inferred from homology"/>
<dbReference type="SUPFAM" id="SSF56672">
    <property type="entry name" value="DNA/RNA polymerases"/>
    <property type="match status" value="1"/>
</dbReference>
<evidence type="ECO:0000313" key="19">
    <source>
        <dbReference type="EMBL" id="QOY87803.1"/>
    </source>
</evidence>
<evidence type="ECO:0000256" key="7">
    <source>
        <dbReference type="ARBA" id="ARBA00022695"/>
    </source>
</evidence>
<feature type="domain" description="UmuC" evidence="18">
    <location>
        <begin position="4"/>
        <end position="185"/>
    </location>
</feature>
<dbReference type="Gene3D" id="1.10.150.20">
    <property type="entry name" value="5' to 3' exonuclease, C-terminal subdomain"/>
    <property type="match status" value="1"/>
</dbReference>
<keyword evidence="20" id="KW-1185">Reference proteome</keyword>
<evidence type="ECO:0000256" key="13">
    <source>
        <dbReference type="ARBA" id="ARBA00023125"/>
    </source>
</evidence>
<evidence type="ECO:0000256" key="4">
    <source>
        <dbReference type="ARBA" id="ARBA00022457"/>
    </source>
</evidence>
<evidence type="ECO:0000259" key="18">
    <source>
        <dbReference type="PROSITE" id="PS50173"/>
    </source>
</evidence>
<dbReference type="InterPro" id="IPR024728">
    <property type="entry name" value="PolY_HhH_motif"/>
</dbReference>
<dbReference type="FunFam" id="3.30.1490.100:FF:000004">
    <property type="entry name" value="DNA polymerase IV"/>
    <property type="match status" value="1"/>
</dbReference>
<dbReference type="Pfam" id="PF11799">
    <property type="entry name" value="IMS_C"/>
    <property type="match status" value="1"/>
</dbReference>
<dbReference type="InterPro" id="IPR022880">
    <property type="entry name" value="DNApol_IV"/>
</dbReference>
<dbReference type="GO" id="GO:0006261">
    <property type="term" value="P:DNA-templated DNA replication"/>
    <property type="evidence" value="ECO:0007669"/>
    <property type="project" value="UniProtKB-UniRule"/>
</dbReference>
<dbReference type="NCBIfam" id="NF002677">
    <property type="entry name" value="PRK02406.1"/>
    <property type="match status" value="1"/>
</dbReference>
<dbReference type="Gene3D" id="3.30.1490.100">
    <property type="entry name" value="DNA polymerase, Y-family, little finger domain"/>
    <property type="match status" value="1"/>
</dbReference>
<comment type="subunit">
    <text evidence="3 16">Monomer.</text>
</comment>
<evidence type="ECO:0000256" key="12">
    <source>
        <dbReference type="ARBA" id="ARBA00022932"/>
    </source>
</evidence>
<keyword evidence="9 16" id="KW-0479">Metal-binding</keyword>
<evidence type="ECO:0000256" key="2">
    <source>
        <dbReference type="ARBA" id="ARBA00010945"/>
    </source>
</evidence>
<comment type="function">
    <text evidence="16">Poorly processive, error-prone DNA polymerase involved in untargeted mutagenesis. Copies undamaged DNA at stalled replication forks, which arise in vivo from mismatched or misaligned primer ends. These misaligned primers can be extended by PolIV. Exhibits no 3'-5' exonuclease (proofreading) activity. May be involved in translesional synthesis, in conjunction with the beta clamp from PolIII.</text>
</comment>
<feature type="site" description="Substrate discrimination" evidence="16">
    <location>
        <position position="13"/>
    </location>
</feature>
<dbReference type="InterPro" id="IPR050116">
    <property type="entry name" value="DNA_polymerase-Y"/>
</dbReference>
<evidence type="ECO:0000256" key="17">
    <source>
        <dbReference type="SAM" id="MobiDB-lite"/>
    </source>
</evidence>
<feature type="binding site" evidence="16">
    <location>
        <position position="103"/>
    </location>
    <ligand>
        <name>Mg(2+)</name>
        <dbReference type="ChEBI" id="CHEBI:18420"/>
    </ligand>
</feature>
<dbReference type="Pfam" id="PF11798">
    <property type="entry name" value="IMS_HHH"/>
    <property type="match status" value="1"/>
</dbReference>
<keyword evidence="10 16" id="KW-0227">DNA damage</keyword>
<dbReference type="SUPFAM" id="SSF100879">
    <property type="entry name" value="Lesion bypass DNA polymerase (Y-family), little finger domain"/>
    <property type="match status" value="1"/>
</dbReference>
<dbReference type="PANTHER" id="PTHR11076:SF33">
    <property type="entry name" value="DNA POLYMERASE KAPPA"/>
    <property type="match status" value="1"/>
</dbReference>
<keyword evidence="14 16" id="KW-0234">DNA repair</keyword>
<dbReference type="GO" id="GO:0003887">
    <property type="term" value="F:DNA-directed DNA polymerase activity"/>
    <property type="evidence" value="ECO:0007669"/>
    <property type="project" value="UniProtKB-UniRule"/>
</dbReference>
<dbReference type="AlphaFoldDB" id="A0A7S7SKJ6"/>
<evidence type="ECO:0000256" key="9">
    <source>
        <dbReference type="ARBA" id="ARBA00022723"/>
    </source>
</evidence>
<name>A0A7S7SKJ6_PALFE</name>
<protein>
    <recommendedName>
        <fullName evidence="16">DNA polymerase IV</fullName>
        <shortName evidence="16">Pol IV</shortName>
        <ecNumber evidence="16">2.7.7.7</ecNumber>
    </recommendedName>
</protein>
<evidence type="ECO:0000256" key="16">
    <source>
        <dbReference type="HAMAP-Rule" id="MF_01113"/>
    </source>
</evidence>
<keyword evidence="5 16" id="KW-0963">Cytoplasm</keyword>
<dbReference type="GO" id="GO:0000287">
    <property type="term" value="F:magnesium ion binding"/>
    <property type="evidence" value="ECO:0007669"/>
    <property type="project" value="UniProtKB-UniRule"/>
</dbReference>
<keyword evidence="7 16" id="KW-0548">Nucleotidyltransferase</keyword>
<sequence length="413" mass="45740">MKTIFHVDMDAFFVSVEELFDPSLKGKAVVVGGPKDARGVVSAASYEARKFGVHSALPLRTAAKLCPHAIFLNGHPDRYRDYSHKVHGVLNEFSPKVEMASVDEAYMDLTGTERLLGPPLQAAHRLHLRMKQVTGLNCSVGIATSRLVAKVSSDQAKPNGILWVQPGLEANFLAPLDVRRIPGVGKVTEQKLKDYGIRKVGDLARLDEPFLRRRFGQWGLALAGKSHGMDAGSWFDGDIGDNDDPKSISHEHTFDTDTAEPMELEATLARLAEKVARRLREHEFHANIVHLKLRYKDFTTLTRSKTLPQSTQLDHELIAESRHLFRQAWDGKTPIRLIGTGVSGFEAHEGQLGLLDSEKNQRARQALAAVDRIRDKYGEKSVKLATGLTADHAERVHENPVGLPGKGPRDKSK</sequence>
<dbReference type="EMBL" id="CP063849">
    <property type="protein sequence ID" value="QOY87803.1"/>
    <property type="molecule type" value="Genomic_DNA"/>
</dbReference>
<feature type="binding site" evidence="16">
    <location>
        <position position="8"/>
    </location>
    <ligand>
        <name>Mg(2+)</name>
        <dbReference type="ChEBI" id="CHEBI:18420"/>
    </ligand>
</feature>
<evidence type="ECO:0000256" key="10">
    <source>
        <dbReference type="ARBA" id="ARBA00022763"/>
    </source>
</evidence>
<evidence type="ECO:0000256" key="15">
    <source>
        <dbReference type="ARBA" id="ARBA00049244"/>
    </source>
</evidence>
<comment type="subcellular location">
    <subcellularLocation>
        <location evidence="1 16">Cytoplasm</location>
    </subcellularLocation>
</comment>
<gene>
    <name evidence="16 19" type="primary">dinB</name>
    <name evidence="19" type="ORF">IRI77_34540</name>
</gene>
<dbReference type="Proteomes" id="UP000593892">
    <property type="component" value="Chromosome"/>
</dbReference>
<comment type="catalytic activity">
    <reaction evidence="15 16">
        <text>DNA(n) + a 2'-deoxyribonucleoside 5'-triphosphate = DNA(n+1) + diphosphate</text>
        <dbReference type="Rhea" id="RHEA:22508"/>
        <dbReference type="Rhea" id="RHEA-COMP:17339"/>
        <dbReference type="Rhea" id="RHEA-COMP:17340"/>
        <dbReference type="ChEBI" id="CHEBI:33019"/>
        <dbReference type="ChEBI" id="CHEBI:61560"/>
        <dbReference type="ChEBI" id="CHEBI:173112"/>
        <dbReference type="EC" id="2.7.7.7"/>
    </reaction>
</comment>
<dbReference type="GO" id="GO:0006281">
    <property type="term" value="P:DNA repair"/>
    <property type="evidence" value="ECO:0007669"/>
    <property type="project" value="UniProtKB-UniRule"/>
</dbReference>
<reference evidence="19 20" key="1">
    <citation type="submission" date="2020-10" db="EMBL/GenBank/DDBJ databases">
        <title>Complete genome sequence of Paludibaculum fermentans P105T, a facultatively anaerobic acidobacterium capable of dissimilatory Fe(III) reduction.</title>
        <authorList>
            <person name="Dedysh S.N."/>
            <person name="Beletsky A.V."/>
            <person name="Kulichevskaya I.S."/>
            <person name="Mardanov A.V."/>
            <person name="Ravin N.V."/>
        </authorList>
    </citation>
    <scope>NUCLEOTIDE SEQUENCE [LARGE SCALE GENOMIC DNA]</scope>
    <source>
        <strain evidence="19 20">P105</strain>
    </source>
</reference>
<feature type="region of interest" description="Disordered" evidence="17">
    <location>
        <begin position="387"/>
        <end position="413"/>
    </location>
</feature>
<keyword evidence="13 16" id="KW-0238">DNA-binding</keyword>
<dbReference type="Gene3D" id="3.30.70.270">
    <property type="match status" value="1"/>
</dbReference>
<evidence type="ECO:0000256" key="1">
    <source>
        <dbReference type="ARBA" id="ARBA00004496"/>
    </source>
</evidence>
<dbReference type="InterPro" id="IPR036775">
    <property type="entry name" value="DNA_pol_Y-fam_lit_finger_sf"/>
</dbReference>
<comment type="cofactor">
    <cofactor evidence="16">
        <name>Mg(2+)</name>
        <dbReference type="ChEBI" id="CHEBI:18420"/>
    </cofactor>
    <text evidence="16">Binds 2 magnesium ions per subunit.</text>
</comment>
<keyword evidence="4 16" id="KW-0515">Mutator protein</keyword>
<dbReference type="HAMAP" id="MF_01113">
    <property type="entry name" value="DNApol_IV"/>
    <property type="match status" value="1"/>
</dbReference>
<feature type="active site" evidence="16">
    <location>
        <position position="104"/>
    </location>
</feature>
<dbReference type="KEGG" id="pfer:IRI77_34540"/>
<dbReference type="EC" id="2.7.7.7" evidence="16"/>
<evidence type="ECO:0000256" key="3">
    <source>
        <dbReference type="ARBA" id="ARBA00011245"/>
    </source>
</evidence>
<dbReference type="CDD" id="cd03586">
    <property type="entry name" value="PolY_Pol_IV_kappa"/>
    <property type="match status" value="1"/>
</dbReference>
<keyword evidence="12 16" id="KW-0239">DNA-directed DNA polymerase</keyword>
<evidence type="ECO:0000256" key="6">
    <source>
        <dbReference type="ARBA" id="ARBA00022679"/>
    </source>
</evidence>
<keyword evidence="6 16" id="KW-0808">Transferase</keyword>
<dbReference type="Gene3D" id="3.40.1170.60">
    <property type="match status" value="1"/>
</dbReference>
<dbReference type="GO" id="GO:0005829">
    <property type="term" value="C:cytosol"/>
    <property type="evidence" value="ECO:0007669"/>
    <property type="project" value="TreeGrafter"/>
</dbReference>
<dbReference type="GO" id="GO:0042276">
    <property type="term" value="P:error-prone translesion synthesis"/>
    <property type="evidence" value="ECO:0007669"/>
    <property type="project" value="TreeGrafter"/>
</dbReference>
<organism evidence="19 20">
    <name type="scientific">Paludibaculum fermentans</name>
    <dbReference type="NCBI Taxonomy" id="1473598"/>
    <lineage>
        <taxon>Bacteria</taxon>
        <taxon>Pseudomonadati</taxon>
        <taxon>Acidobacteriota</taxon>
        <taxon>Terriglobia</taxon>
        <taxon>Bryobacterales</taxon>
        <taxon>Bryobacteraceae</taxon>
        <taxon>Paludibaculum</taxon>
    </lineage>
</organism>
<dbReference type="RefSeq" id="WP_194449470.1">
    <property type="nucleotide sequence ID" value="NZ_CP063849.1"/>
</dbReference>
<evidence type="ECO:0000256" key="14">
    <source>
        <dbReference type="ARBA" id="ARBA00023204"/>
    </source>
</evidence>
<dbReference type="InterPro" id="IPR001126">
    <property type="entry name" value="UmuC"/>
</dbReference>
<evidence type="ECO:0000256" key="11">
    <source>
        <dbReference type="ARBA" id="ARBA00022842"/>
    </source>
</evidence>
<dbReference type="InterPro" id="IPR043502">
    <property type="entry name" value="DNA/RNA_pol_sf"/>
</dbReference>
<comment type="similarity">
    <text evidence="2 16">Belongs to the DNA polymerase type-Y family.</text>
</comment>
<evidence type="ECO:0000256" key="5">
    <source>
        <dbReference type="ARBA" id="ARBA00022490"/>
    </source>
</evidence>
<dbReference type="InterPro" id="IPR017961">
    <property type="entry name" value="DNA_pol_Y-fam_little_finger"/>
</dbReference>
<dbReference type="PROSITE" id="PS50173">
    <property type="entry name" value="UMUC"/>
    <property type="match status" value="1"/>
</dbReference>
<evidence type="ECO:0000256" key="8">
    <source>
        <dbReference type="ARBA" id="ARBA00022705"/>
    </source>
</evidence>
<keyword evidence="11 16" id="KW-0460">Magnesium</keyword>
<dbReference type="InterPro" id="IPR043128">
    <property type="entry name" value="Rev_trsase/Diguanyl_cyclase"/>
</dbReference>